<dbReference type="InterPro" id="IPR036736">
    <property type="entry name" value="ACP-like_sf"/>
</dbReference>
<dbReference type="InterPro" id="IPR009081">
    <property type="entry name" value="PP-bd_ACP"/>
</dbReference>
<dbReference type="PANTHER" id="PTHR43775">
    <property type="entry name" value="FATTY ACID SYNTHASE"/>
    <property type="match status" value="1"/>
</dbReference>
<dbReference type="InterPro" id="IPR014030">
    <property type="entry name" value="Ketoacyl_synth_N"/>
</dbReference>
<evidence type="ECO:0000256" key="3">
    <source>
        <dbReference type="ARBA" id="ARBA00022679"/>
    </source>
</evidence>
<name>A0A0F4I783_9ACTN</name>
<dbReference type="GO" id="GO:0017000">
    <property type="term" value="P:antibiotic biosynthetic process"/>
    <property type="evidence" value="ECO:0007669"/>
    <property type="project" value="UniProtKB-ARBA"/>
</dbReference>
<keyword evidence="3" id="KW-0808">Transferase</keyword>
<feature type="non-terminal residue" evidence="6">
    <location>
        <position position="227"/>
    </location>
</feature>
<dbReference type="InterPro" id="IPR016039">
    <property type="entry name" value="Thiolase-like"/>
</dbReference>
<dbReference type="EMBL" id="JZWV01001737">
    <property type="protein sequence ID" value="KJY16566.1"/>
    <property type="molecule type" value="Genomic_DNA"/>
</dbReference>
<keyword evidence="7" id="KW-1185">Reference proteome</keyword>
<dbReference type="SUPFAM" id="SSF47336">
    <property type="entry name" value="ACP-like"/>
    <property type="match status" value="1"/>
</dbReference>
<dbReference type="Pfam" id="PF00550">
    <property type="entry name" value="PP-binding"/>
    <property type="match status" value="1"/>
</dbReference>
<evidence type="ECO:0000256" key="1">
    <source>
        <dbReference type="ARBA" id="ARBA00022450"/>
    </source>
</evidence>
<dbReference type="InterPro" id="IPR050091">
    <property type="entry name" value="PKS_NRPS_Biosynth_Enz"/>
</dbReference>
<dbReference type="GO" id="GO:0031177">
    <property type="term" value="F:phosphopantetheine binding"/>
    <property type="evidence" value="ECO:0007669"/>
    <property type="project" value="InterPro"/>
</dbReference>
<dbReference type="Gene3D" id="1.10.1200.10">
    <property type="entry name" value="ACP-like"/>
    <property type="match status" value="1"/>
</dbReference>
<feature type="domain" description="Carrier" evidence="5">
    <location>
        <begin position="49"/>
        <end position="124"/>
    </location>
</feature>
<dbReference type="RefSeq" id="WP_045952683.1">
    <property type="nucleotide sequence ID" value="NZ_JZWV01001737.1"/>
</dbReference>
<evidence type="ECO:0000313" key="7">
    <source>
        <dbReference type="Proteomes" id="UP000033551"/>
    </source>
</evidence>
<keyword evidence="4" id="KW-0511">Multifunctional enzyme</keyword>
<dbReference type="InterPro" id="IPR020806">
    <property type="entry name" value="PKS_PP-bd"/>
</dbReference>
<evidence type="ECO:0000256" key="4">
    <source>
        <dbReference type="ARBA" id="ARBA00023268"/>
    </source>
</evidence>
<dbReference type="GO" id="GO:0006633">
    <property type="term" value="P:fatty acid biosynthetic process"/>
    <property type="evidence" value="ECO:0007669"/>
    <property type="project" value="TreeGrafter"/>
</dbReference>
<dbReference type="SMART" id="SM01294">
    <property type="entry name" value="PKS_PP_betabranch"/>
    <property type="match status" value="1"/>
</dbReference>
<gene>
    <name evidence="6" type="ORF">VR44_40385</name>
</gene>
<dbReference type="GO" id="GO:0004312">
    <property type="term" value="F:fatty acid synthase activity"/>
    <property type="evidence" value="ECO:0007669"/>
    <property type="project" value="TreeGrafter"/>
</dbReference>
<dbReference type="AlphaFoldDB" id="A0A0F4I783"/>
<accession>A0A0F4I783</accession>
<proteinExistence type="predicted"/>
<protein>
    <recommendedName>
        <fullName evidence="5">Carrier domain-containing protein</fullName>
    </recommendedName>
</protein>
<dbReference type="PROSITE" id="PS50075">
    <property type="entry name" value="CARRIER"/>
    <property type="match status" value="1"/>
</dbReference>
<organism evidence="6 7">
    <name type="scientific">Streptomyces katrae</name>
    <dbReference type="NCBI Taxonomy" id="68223"/>
    <lineage>
        <taxon>Bacteria</taxon>
        <taxon>Bacillati</taxon>
        <taxon>Actinomycetota</taxon>
        <taxon>Actinomycetes</taxon>
        <taxon>Kitasatosporales</taxon>
        <taxon>Streptomycetaceae</taxon>
        <taxon>Streptomyces</taxon>
    </lineage>
</organism>
<keyword evidence="1" id="KW-0596">Phosphopantetheine</keyword>
<sequence>LRTRDQTPGLLRALVGTVRGRRGTAAAATGGDSSLAGRLAALGRAEQRAFLLDLVCTRAAAVLGHGGGGAVDSGRAFRELGFDSLTAVEFRNLLMAETGVRLSSTVVFDHPNPAALAEFLRTELVGEDTGAQSAAPVAAGDDEPIAIIGMSCRYPGGVESPEDLWRLVASGADGISGFPENRGWDLDAIYHPDPEHRGTSYTREGGFLHDVAEFDAEFFGISPREAL</sequence>
<evidence type="ECO:0000313" key="6">
    <source>
        <dbReference type="EMBL" id="KJY16566.1"/>
    </source>
</evidence>
<evidence type="ECO:0000256" key="2">
    <source>
        <dbReference type="ARBA" id="ARBA00022553"/>
    </source>
</evidence>
<dbReference type="FunFam" id="1.10.1200.10:FF:000007">
    <property type="entry name" value="Probable polyketide synthase pks17"/>
    <property type="match status" value="1"/>
</dbReference>
<dbReference type="Proteomes" id="UP000033551">
    <property type="component" value="Unassembled WGS sequence"/>
</dbReference>
<reference evidence="6 7" key="1">
    <citation type="submission" date="2015-02" db="EMBL/GenBank/DDBJ databases">
        <authorList>
            <person name="Ju K.-S."/>
            <person name="Doroghazi J.R."/>
            <person name="Metcalf W."/>
        </authorList>
    </citation>
    <scope>NUCLEOTIDE SEQUENCE [LARGE SCALE GENOMIC DNA]</scope>
    <source>
        <strain evidence="6 7">NRRL ISP-5550</strain>
    </source>
</reference>
<dbReference type="Pfam" id="PF00109">
    <property type="entry name" value="ketoacyl-synt"/>
    <property type="match status" value="1"/>
</dbReference>
<dbReference type="SMART" id="SM00823">
    <property type="entry name" value="PKS_PP"/>
    <property type="match status" value="1"/>
</dbReference>
<dbReference type="PANTHER" id="PTHR43775:SF51">
    <property type="entry name" value="INACTIVE PHENOLPHTHIOCEROL SYNTHESIS POLYKETIDE SYNTHASE TYPE I PKS1-RELATED"/>
    <property type="match status" value="1"/>
</dbReference>
<dbReference type="SUPFAM" id="SSF53901">
    <property type="entry name" value="Thiolase-like"/>
    <property type="match status" value="1"/>
</dbReference>
<keyword evidence="2" id="KW-0597">Phosphoprotein</keyword>
<comment type="caution">
    <text evidence="6">The sequence shown here is derived from an EMBL/GenBank/DDBJ whole genome shotgun (WGS) entry which is preliminary data.</text>
</comment>
<feature type="non-terminal residue" evidence="6">
    <location>
        <position position="1"/>
    </location>
</feature>
<evidence type="ECO:0000259" key="5">
    <source>
        <dbReference type="PROSITE" id="PS50075"/>
    </source>
</evidence>
<dbReference type="Gene3D" id="3.40.47.10">
    <property type="match status" value="1"/>
</dbReference>